<accession>A0ABS7ZCF7</accession>
<keyword evidence="1" id="KW-0732">Signal</keyword>
<comment type="caution">
    <text evidence="3">The sequence shown here is derived from an EMBL/GenBank/DDBJ whole genome shotgun (WGS) entry which is preliminary data.</text>
</comment>
<feature type="signal peptide" evidence="1">
    <location>
        <begin position="1"/>
        <end position="22"/>
    </location>
</feature>
<sequence length="443" mass="48111">MRVTTATIAASAVVVPMGAASATQEAHDGAGGAPPSGARITATHWEGIGDLRQGEWENLRPGAGGTLGIRHRGGEITEYTDPFGDGTAVAYETGTWTSPVVEPGYAVDESVTSWNATTPTGTWVEVEFRGRKADGAWTKWFVMGRWASGDDFQPDDGAVGDIHRTSVNGQSDEDAALYTDTFVARTGHEPEAFQTRVTLYRPQGTRTTPRLEGVTTMTNEYLPSSRYTGTSEFTLGRHVEVDVPGFSQNIHRGEYPEFGGGGQVWCSPTSTSMVQYSYGPRFEVPRSELAGIEAPQGDPQVDYAAMNAWDYAYEGAGNWPFNTAYVHRFGMESFVTRLRSLAEAEKLVAAGVPLVMSVNFSKDEMPEAGYGTDGHLLVLVGFTADGDPIINDPNKPSNDAVRNVYTRENFERVWQTSTDGLTYVIHPHHVKLPRTPAGATPNW</sequence>
<dbReference type="RefSeq" id="WP_225564467.1">
    <property type="nucleotide sequence ID" value="NZ_JAIXCQ010000002.1"/>
</dbReference>
<gene>
    <name evidence="3" type="ORF">LEP48_04985</name>
</gene>
<keyword evidence="4" id="KW-1185">Reference proteome</keyword>
<evidence type="ECO:0000259" key="2">
    <source>
        <dbReference type="Pfam" id="PF13529"/>
    </source>
</evidence>
<evidence type="ECO:0000313" key="3">
    <source>
        <dbReference type="EMBL" id="MCA5892710.1"/>
    </source>
</evidence>
<name>A0ABS7ZCF7_9MICO</name>
<dbReference type="Proteomes" id="UP001319870">
    <property type="component" value="Unassembled WGS sequence"/>
</dbReference>
<dbReference type="InterPro" id="IPR039564">
    <property type="entry name" value="Peptidase_C39-like"/>
</dbReference>
<evidence type="ECO:0000256" key="1">
    <source>
        <dbReference type="SAM" id="SignalP"/>
    </source>
</evidence>
<organism evidence="3 4">
    <name type="scientific">Isoptericola luteus</name>
    <dbReference type="NCBI Taxonomy" id="2879484"/>
    <lineage>
        <taxon>Bacteria</taxon>
        <taxon>Bacillati</taxon>
        <taxon>Actinomycetota</taxon>
        <taxon>Actinomycetes</taxon>
        <taxon>Micrococcales</taxon>
        <taxon>Promicromonosporaceae</taxon>
        <taxon>Isoptericola</taxon>
    </lineage>
</organism>
<feature type="chain" id="PRO_5045837247" evidence="1">
    <location>
        <begin position="23"/>
        <end position="443"/>
    </location>
</feature>
<dbReference type="Pfam" id="PF13529">
    <property type="entry name" value="Peptidase_C39_2"/>
    <property type="match status" value="1"/>
</dbReference>
<protein>
    <submittedName>
        <fullName evidence="3">C39 family peptidase</fullName>
    </submittedName>
</protein>
<feature type="domain" description="Peptidase C39-like" evidence="2">
    <location>
        <begin position="242"/>
        <end position="394"/>
    </location>
</feature>
<reference evidence="3 4" key="1">
    <citation type="submission" date="2021-09" db="EMBL/GenBank/DDBJ databases">
        <title>Isoptericola luteus sp. nov., a novel bacterium isolated from Harbin, the capital city of Heilongjiang province.</title>
        <authorList>
            <person name="Li J."/>
        </authorList>
    </citation>
    <scope>NUCLEOTIDE SEQUENCE [LARGE SCALE GENOMIC DNA]</scope>
    <source>
        <strain evidence="3 4">NEAU-Y5</strain>
    </source>
</reference>
<dbReference type="EMBL" id="JAIXCQ010000002">
    <property type="protein sequence ID" value="MCA5892710.1"/>
    <property type="molecule type" value="Genomic_DNA"/>
</dbReference>
<evidence type="ECO:0000313" key="4">
    <source>
        <dbReference type="Proteomes" id="UP001319870"/>
    </source>
</evidence>
<proteinExistence type="predicted"/>
<dbReference type="Gene3D" id="3.90.70.10">
    <property type="entry name" value="Cysteine proteinases"/>
    <property type="match status" value="1"/>
</dbReference>